<evidence type="ECO:0000313" key="3">
    <source>
        <dbReference type="Proteomes" id="UP000006591"/>
    </source>
</evidence>
<feature type="compositionally biased region" description="Gly residues" evidence="1">
    <location>
        <begin position="72"/>
        <end position="83"/>
    </location>
</feature>
<dbReference type="EnsemblPlants" id="ONIVA05G12770.1">
    <property type="protein sequence ID" value="ONIVA05G12770.1"/>
    <property type="gene ID" value="ONIVA05G12770"/>
</dbReference>
<reference evidence="2" key="2">
    <citation type="submission" date="2018-04" db="EMBL/GenBank/DDBJ databases">
        <title>OnivRS2 (Oryza nivara Reference Sequence Version 2).</title>
        <authorList>
            <person name="Zhang J."/>
            <person name="Kudrna D."/>
            <person name="Lee S."/>
            <person name="Talag J."/>
            <person name="Rajasekar S."/>
            <person name="Welchert J."/>
            <person name="Hsing Y.-I."/>
            <person name="Wing R.A."/>
        </authorList>
    </citation>
    <scope>NUCLEOTIDE SEQUENCE [LARGE SCALE GENOMIC DNA]</scope>
    <source>
        <strain evidence="2">SL10</strain>
    </source>
</reference>
<dbReference type="Gramene" id="ONIVA05G12770.1">
    <property type="protein sequence ID" value="ONIVA05G12770.1"/>
    <property type="gene ID" value="ONIVA05G12770"/>
</dbReference>
<sequence>MVRWPGDGVVERPARWRRGLGWLGGRAVAAEVALVSSRRPEWHLCWRHDQEVGWQWWRWRRRHWCRPRGKVQGSGGSAKGAGSGRSSSSFPVGTLALGGPPILYREFLS</sequence>
<feature type="region of interest" description="Disordered" evidence="1">
    <location>
        <begin position="67"/>
        <end position="100"/>
    </location>
</feature>
<dbReference type="Proteomes" id="UP000006591">
    <property type="component" value="Chromosome 5"/>
</dbReference>
<dbReference type="AlphaFoldDB" id="A0A0E0HCW2"/>
<organism evidence="2">
    <name type="scientific">Oryza nivara</name>
    <name type="common">Indian wild rice</name>
    <name type="synonym">Oryza sativa f. spontanea</name>
    <dbReference type="NCBI Taxonomy" id="4536"/>
    <lineage>
        <taxon>Eukaryota</taxon>
        <taxon>Viridiplantae</taxon>
        <taxon>Streptophyta</taxon>
        <taxon>Embryophyta</taxon>
        <taxon>Tracheophyta</taxon>
        <taxon>Spermatophyta</taxon>
        <taxon>Magnoliopsida</taxon>
        <taxon>Liliopsida</taxon>
        <taxon>Poales</taxon>
        <taxon>Poaceae</taxon>
        <taxon>BOP clade</taxon>
        <taxon>Oryzoideae</taxon>
        <taxon>Oryzeae</taxon>
        <taxon>Oryzinae</taxon>
        <taxon>Oryza</taxon>
    </lineage>
</organism>
<name>A0A0E0HCW2_ORYNI</name>
<protein>
    <submittedName>
        <fullName evidence="2">Uncharacterized protein</fullName>
    </submittedName>
</protein>
<reference evidence="2" key="1">
    <citation type="submission" date="2015-04" db="UniProtKB">
        <authorList>
            <consortium name="EnsemblPlants"/>
        </authorList>
    </citation>
    <scope>IDENTIFICATION</scope>
    <source>
        <strain evidence="2">SL10</strain>
    </source>
</reference>
<evidence type="ECO:0000313" key="2">
    <source>
        <dbReference type="EnsemblPlants" id="ONIVA05G12770.1"/>
    </source>
</evidence>
<accession>A0A0E0HCW2</accession>
<proteinExistence type="predicted"/>
<keyword evidence="3" id="KW-1185">Reference proteome</keyword>
<dbReference type="HOGENOM" id="CLU_2188203_0_0_1"/>
<evidence type="ECO:0000256" key="1">
    <source>
        <dbReference type="SAM" id="MobiDB-lite"/>
    </source>
</evidence>